<sequence>MEDTGNGGNGESPMGGASGGRAGDVHLPDSHSTTNNVLNVWHIYTHTVGTPVGEGPPPSGIYICCHFGGLELRIEFVPRLFPFIIRIRHHVYDRVIHSSSERL</sequence>
<reference evidence="2" key="1">
    <citation type="journal article" date="2020" name="Nat. Commun.">
        <title>Large-scale genome sequencing of mycorrhizal fungi provides insights into the early evolution of symbiotic traits.</title>
        <authorList>
            <person name="Miyauchi S."/>
            <person name="Kiss E."/>
            <person name="Kuo A."/>
            <person name="Drula E."/>
            <person name="Kohler A."/>
            <person name="Sanchez-Garcia M."/>
            <person name="Morin E."/>
            <person name="Andreopoulos B."/>
            <person name="Barry K.W."/>
            <person name="Bonito G."/>
            <person name="Buee M."/>
            <person name="Carver A."/>
            <person name="Chen C."/>
            <person name="Cichocki N."/>
            <person name="Clum A."/>
            <person name="Culley D."/>
            <person name="Crous P.W."/>
            <person name="Fauchery L."/>
            <person name="Girlanda M."/>
            <person name="Hayes R.D."/>
            <person name="Keri Z."/>
            <person name="LaButti K."/>
            <person name="Lipzen A."/>
            <person name="Lombard V."/>
            <person name="Magnuson J."/>
            <person name="Maillard F."/>
            <person name="Murat C."/>
            <person name="Nolan M."/>
            <person name="Ohm R.A."/>
            <person name="Pangilinan J."/>
            <person name="Pereira M.F."/>
            <person name="Perotto S."/>
            <person name="Peter M."/>
            <person name="Pfister S."/>
            <person name="Riley R."/>
            <person name="Sitrit Y."/>
            <person name="Stielow J.B."/>
            <person name="Szollosi G."/>
            <person name="Zifcakova L."/>
            <person name="Stursova M."/>
            <person name="Spatafora J.W."/>
            <person name="Tedersoo L."/>
            <person name="Vaario L.M."/>
            <person name="Yamada A."/>
            <person name="Yan M."/>
            <person name="Wang P."/>
            <person name="Xu J."/>
            <person name="Bruns T."/>
            <person name="Baldrian P."/>
            <person name="Vilgalys R."/>
            <person name="Dunand C."/>
            <person name="Henrissat B."/>
            <person name="Grigoriev I.V."/>
            <person name="Hibbett D."/>
            <person name="Nagy L.G."/>
            <person name="Martin F.M."/>
        </authorList>
    </citation>
    <scope>NUCLEOTIDE SEQUENCE</scope>
    <source>
        <strain evidence="2">UP504</strain>
    </source>
</reference>
<dbReference type="Proteomes" id="UP000886523">
    <property type="component" value="Unassembled WGS sequence"/>
</dbReference>
<keyword evidence="3" id="KW-1185">Reference proteome</keyword>
<evidence type="ECO:0000256" key="1">
    <source>
        <dbReference type="SAM" id="MobiDB-lite"/>
    </source>
</evidence>
<feature type="compositionally biased region" description="Gly residues" evidence="1">
    <location>
        <begin position="1"/>
        <end position="10"/>
    </location>
</feature>
<proteinExistence type="predicted"/>
<evidence type="ECO:0000313" key="3">
    <source>
        <dbReference type="Proteomes" id="UP000886523"/>
    </source>
</evidence>
<feature type="region of interest" description="Disordered" evidence="1">
    <location>
        <begin position="1"/>
        <end position="31"/>
    </location>
</feature>
<dbReference type="AlphaFoldDB" id="A0A9P6DPE5"/>
<organism evidence="2 3">
    <name type="scientific">Hydnum rufescens UP504</name>
    <dbReference type="NCBI Taxonomy" id="1448309"/>
    <lineage>
        <taxon>Eukaryota</taxon>
        <taxon>Fungi</taxon>
        <taxon>Dikarya</taxon>
        <taxon>Basidiomycota</taxon>
        <taxon>Agaricomycotina</taxon>
        <taxon>Agaricomycetes</taxon>
        <taxon>Cantharellales</taxon>
        <taxon>Hydnaceae</taxon>
        <taxon>Hydnum</taxon>
    </lineage>
</organism>
<dbReference type="EMBL" id="MU129047">
    <property type="protein sequence ID" value="KAF9508897.1"/>
    <property type="molecule type" value="Genomic_DNA"/>
</dbReference>
<evidence type="ECO:0000313" key="2">
    <source>
        <dbReference type="EMBL" id="KAF9508897.1"/>
    </source>
</evidence>
<comment type="caution">
    <text evidence="2">The sequence shown here is derived from an EMBL/GenBank/DDBJ whole genome shotgun (WGS) entry which is preliminary data.</text>
</comment>
<name>A0A9P6DPE5_9AGAM</name>
<accession>A0A9P6DPE5</accession>
<gene>
    <name evidence="2" type="ORF">BS47DRAFT_189336</name>
</gene>
<protein>
    <submittedName>
        <fullName evidence="2">Uncharacterized protein</fullName>
    </submittedName>
</protein>